<dbReference type="EMBL" id="CAJNOE010000332">
    <property type="protein sequence ID" value="CAF1154204.1"/>
    <property type="molecule type" value="Genomic_DNA"/>
</dbReference>
<dbReference type="PROSITE" id="PS51203">
    <property type="entry name" value="CS"/>
    <property type="match status" value="1"/>
</dbReference>
<feature type="compositionally biased region" description="Acidic residues" evidence="3">
    <location>
        <begin position="118"/>
        <end position="139"/>
    </location>
</feature>
<dbReference type="InterPro" id="IPR007052">
    <property type="entry name" value="CS_dom"/>
</dbReference>
<accession>A0A814T2A5</accession>
<dbReference type="InterPro" id="IPR048696">
    <property type="entry name" value="SHQ1-like_CS"/>
</dbReference>
<dbReference type="GO" id="GO:0005654">
    <property type="term" value="C:nucleoplasm"/>
    <property type="evidence" value="ECO:0007669"/>
    <property type="project" value="TreeGrafter"/>
</dbReference>
<comment type="caution">
    <text evidence="5">The sequence shown here is derived from an EMBL/GenBank/DDBJ whole genome shotgun (WGS) entry which is preliminary data.</text>
</comment>
<evidence type="ECO:0000259" key="4">
    <source>
        <dbReference type="PROSITE" id="PS51203"/>
    </source>
</evidence>
<dbReference type="PANTHER" id="PTHR12967">
    <property type="entry name" value="PROTEIN SHQ1 HOMOLOG"/>
    <property type="match status" value="1"/>
</dbReference>
<dbReference type="InterPro" id="IPR008978">
    <property type="entry name" value="HSP20-like_chaperone"/>
</dbReference>
<organism evidence="5 6">
    <name type="scientific">Adineta steineri</name>
    <dbReference type="NCBI Taxonomy" id="433720"/>
    <lineage>
        <taxon>Eukaryota</taxon>
        <taxon>Metazoa</taxon>
        <taxon>Spiralia</taxon>
        <taxon>Gnathifera</taxon>
        <taxon>Rotifera</taxon>
        <taxon>Eurotatoria</taxon>
        <taxon>Bdelloidea</taxon>
        <taxon>Adinetida</taxon>
        <taxon>Adinetidae</taxon>
        <taxon>Adineta</taxon>
    </lineage>
</organism>
<dbReference type="PANTHER" id="PTHR12967:SF0">
    <property type="entry name" value="PROTEIN SHQ1 HOMOLOG"/>
    <property type="match status" value="1"/>
</dbReference>
<dbReference type="Pfam" id="PF04925">
    <property type="entry name" value="SHQ1"/>
    <property type="match status" value="1"/>
</dbReference>
<feature type="domain" description="CS" evidence="4">
    <location>
        <begin position="1"/>
        <end position="98"/>
    </location>
</feature>
<comment type="similarity">
    <text evidence="1">Belongs to the SHQ1 family.</text>
</comment>
<dbReference type="GO" id="GO:0000493">
    <property type="term" value="P:box H/ACA snoRNP assembly"/>
    <property type="evidence" value="ECO:0007669"/>
    <property type="project" value="InterPro"/>
</dbReference>
<protein>
    <recommendedName>
        <fullName evidence="2">Protein SHQ1 homolog</fullName>
    </recommendedName>
</protein>
<feature type="region of interest" description="Disordered" evidence="3">
    <location>
        <begin position="117"/>
        <end position="140"/>
    </location>
</feature>
<dbReference type="GO" id="GO:0005737">
    <property type="term" value="C:cytoplasm"/>
    <property type="evidence" value="ECO:0007669"/>
    <property type="project" value="TreeGrafter"/>
</dbReference>
<evidence type="ECO:0000256" key="2">
    <source>
        <dbReference type="ARBA" id="ARBA00013750"/>
    </source>
</evidence>
<dbReference type="InterPro" id="IPR007009">
    <property type="entry name" value="Shq1_C"/>
</dbReference>
<name>A0A814T2A5_9BILA</name>
<proteinExistence type="inferred from homology"/>
<dbReference type="GO" id="GO:0051082">
    <property type="term" value="F:unfolded protein binding"/>
    <property type="evidence" value="ECO:0007669"/>
    <property type="project" value="TreeGrafter"/>
</dbReference>
<sequence length="446" mass="52833">MLIPRFSLTQTSTQLLITIRCPYVKFSSSSNEENNGIETDLPSPNEFYFACKPYYLHLYLPGRVIDKDASNYKYDIDTSSFCFTYEKETKNEQFENLDMLTTLLNKKAKVSSNKIEEIDNDLTNEEEEDDEEEEDEDEPLWNQMRQLEIDDQPKENLISSYSYGFNHQYKDLFTTFDSEYCLIFDNQSPDTLPTSSIRSCRLEQEQTDFNSEHYLADKYELNDETIFDYKLILEDQLDEQDRDDLKNLKYKQLFIDDQISIYLGLIDLLYAFVYDQRITQGEPCCESSWNIHKLSSTLSWFDTFTDLPSVLIACCRRTLIYPLIRSFKFAKKCLLDVIEIFSMGKSTILQCLLQMRRLFLDEEHRYLLNTLYLNDYCLWIQTECQTKWLDSLVEAMKHTIEYELDENNLELNFEEKHFSWKVTLHEISDTDDDDDCSSSSSDEKNC</sequence>
<evidence type="ECO:0000313" key="5">
    <source>
        <dbReference type="EMBL" id="CAF1154204.1"/>
    </source>
</evidence>
<dbReference type="Pfam" id="PF21413">
    <property type="entry name" value="SHQ1-like_CS"/>
    <property type="match status" value="1"/>
</dbReference>
<evidence type="ECO:0000256" key="1">
    <source>
        <dbReference type="ARBA" id="ARBA00005607"/>
    </source>
</evidence>
<dbReference type="AlphaFoldDB" id="A0A814T2A5"/>
<dbReference type="InterPro" id="IPR039742">
    <property type="entry name" value="Shq1"/>
</dbReference>
<evidence type="ECO:0000256" key="3">
    <source>
        <dbReference type="SAM" id="MobiDB-lite"/>
    </source>
</evidence>
<dbReference type="Proteomes" id="UP000663860">
    <property type="component" value="Unassembled WGS sequence"/>
</dbReference>
<gene>
    <name evidence="5" type="ORF">IZO911_LOCUS25946</name>
</gene>
<dbReference type="Gene3D" id="2.60.40.790">
    <property type="match status" value="1"/>
</dbReference>
<evidence type="ECO:0000313" key="6">
    <source>
        <dbReference type="Proteomes" id="UP000663860"/>
    </source>
</evidence>
<reference evidence="5" key="1">
    <citation type="submission" date="2021-02" db="EMBL/GenBank/DDBJ databases">
        <authorList>
            <person name="Nowell W R."/>
        </authorList>
    </citation>
    <scope>NUCLEOTIDE SEQUENCE</scope>
</reference>